<dbReference type="STRING" id="1026882.MAMP_00583"/>
<comment type="caution">
    <text evidence="1">The sequence shown here is derived from an EMBL/GenBank/DDBJ whole genome shotgun (WGS) entry which is preliminary data.</text>
</comment>
<reference evidence="1 2" key="1">
    <citation type="journal article" date="2011" name="J. Bacteriol.">
        <title>Draft genome sequence of Methylophaga aminisulfidivorans MP T.</title>
        <authorList>
            <person name="Han G.H."/>
            <person name="Kim W."/>
            <person name="Chun J."/>
            <person name="Kim S.W."/>
        </authorList>
    </citation>
    <scope>NUCLEOTIDE SEQUENCE [LARGE SCALE GENOMIC DNA]</scope>
    <source>
        <strain evidence="2">MP(T)</strain>
    </source>
</reference>
<dbReference type="AlphaFoldDB" id="F5T2Z5"/>
<protein>
    <submittedName>
        <fullName evidence="1">Uncharacterized protein</fullName>
    </submittedName>
</protein>
<keyword evidence="2" id="KW-1185">Reference proteome</keyword>
<sequence>MEILDDEYITERAFAGSYLMQNNYQSSFRVYAQFMPKKNITK</sequence>
<dbReference type="Proteomes" id="UP000003544">
    <property type="component" value="Unassembled WGS sequence"/>
</dbReference>
<name>F5T2Z5_9GAMM</name>
<accession>F5T2Z5</accession>
<organism evidence="1 2">
    <name type="scientific">Methylophaga aminisulfidivorans MP</name>
    <dbReference type="NCBI Taxonomy" id="1026882"/>
    <lineage>
        <taxon>Bacteria</taxon>
        <taxon>Pseudomonadati</taxon>
        <taxon>Pseudomonadota</taxon>
        <taxon>Gammaproteobacteria</taxon>
        <taxon>Thiotrichales</taxon>
        <taxon>Piscirickettsiaceae</taxon>
        <taxon>Methylophaga</taxon>
    </lineage>
</organism>
<dbReference type="EMBL" id="AFIG01000003">
    <property type="protein sequence ID" value="EGL53204.1"/>
    <property type="molecule type" value="Genomic_DNA"/>
</dbReference>
<evidence type="ECO:0000313" key="1">
    <source>
        <dbReference type="EMBL" id="EGL53204.1"/>
    </source>
</evidence>
<proteinExistence type="predicted"/>
<evidence type="ECO:0000313" key="2">
    <source>
        <dbReference type="Proteomes" id="UP000003544"/>
    </source>
</evidence>
<gene>
    <name evidence="1" type="ORF">MAMP_00583</name>
</gene>